<gene>
    <name evidence="1" type="ORF">DMB65_09760</name>
</gene>
<proteinExistence type="predicted"/>
<evidence type="ECO:0000313" key="2">
    <source>
        <dbReference type="Proteomes" id="UP000247903"/>
    </source>
</evidence>
<protein>
    <submittedName>
        <fullName evidence="1">Uncharacterized protein</fullName>
    </submittedName>
</protein>
<name>A0A2V4BQ19_9FLAO</name>
<keyword evidence="2" id="KW-1185">Reference proteome</keyword>
<comment type="caution">
    <text evidence="1">The sequence shown here is derived from an EMBL/GenBank/DDBJ whole genome shotgun (WGS) entry which is preliminary data.</text>
</comment>
<dbReference type="Proteomes" id="UP000247903">
    <property type="component" value="Unassembled WGS sequence"/>
</dbReference>
<sequence length="319" mass="36320">MKLITTQQITEDQLSEIKFDISYFACGYEKRSIFFKSKHDVKSEVSHVLEFENEARLKTNENKLFYEKDSSCNFILSEGESGVEIINTLNAFFEKSKEGDINILIDYSSMTSIWFSSFLNYFNCYLEDSKIRRVNLYYAYSHSIYTAPLKGENLTLSVDPLEGFSNISIPDKPTALIIGLGYEKDKATGLAQYLDAESYVFISDSSYAEEFSQTVKVENSVLLTEVKKENIFEYPILNLKITAKLLHTLVVDLVQSHRIVLAPCGPKIFSLLCLIESIKVENTDVWRISSSKASKTAIDKEPDGKISIYRVTFESDLES</sequence>
<dbReference type="AlphaFoldDB" id="A0A2V4BQ19"/>
<evidence type="ECO:0000313" key="1">
    <source>
        <dbReference type="EMBL" id="PXY40857.1"/>
    </source>
</evidence>
<dbReference type="OrthoDB" id="1433435at2"/>
<accession>A0A2V4BQ19</accession>
<dbReference type="EMBL" id="QJHK01000007">
    <property type="protein sequence ID" value="PXY40857.1"/>
    <property type="molecule type" value="Genomic_DNA"/>
</dbReference>
<organism evidence="1 2">
    <name type="scientific">Flavobacterium cheongpyeongense</name>
    <dbReference type="NCBI Taxonomy" id="2212651"/>
    <lineage>
        <taxon>Bacteria</taxon>
        <taxon>Pseudomonadati</taxon>
        <taxon>Bacteroidota</taxon>
        <taxon>Flavobacteriia</taxon>
        <taxon>Flavobacteriales</taxon>
        <taxon>Flavobacteriaceae</taxon>
        <taxon>Flavobacterium</taxon>
    </lineage>
</organism>
<dbReference type="RefSeq" id="WP_110306469.1">
    <property type="nucleotide sequence ID" value="NZ_QJHK01000007.1"/>
</dbReference>
<reference evidence="1 2" key="1">
    <citation type="submission" date="2018-05" db="EMBL/GenBank/DDBJ databases">
        <title>Flavobacterium sp. strain IMCC34759, incomplete genome.</title>
        <authorList>
            <person name="Joung Y."/>
            <person name="Cho J."/>
        </authorList>
    </citation>
    <scope>NUCLEOTIDE SEQUENCE [LARGE SCALE GENOMIC DNA]</scope>
    <source>
        <strain evidence="1 2">IMCC34759</strain>
    </source>
</reference>